<organism evidence="1 2">
    <name type="scientific">Methanolobus zinderi</name>
    <dbReference type="NCBI Taxonomy" id="536044"/>
    <lineage>
        <taxon>Archaea</taxon>
        <taxon>Methanobacteriati</taxon>
        <taxon>Methanobacteriota</taxon>
        <taxon>Stenosarchaea group</taxon>
        <taxon>Methanomicrobia</taxon>
        <taxon>Methanosarcinales</taxon>
        <taxon>Methanosarcinaceae</taxon>
        <taxon>Methanolobus</taxon>
    </lineage>
</organism>
<evidence type="ECO:0000313" key="2">
    <source>
        <dbReference type="Proteomes" id="UP000509594"/>
    </source>
</evidence>
<protein>
    <submittedName>
        <fullName evidence="1">Uncharacterized protein</fullName>
    </submittedName>
</protein>
<gene>
    <name evidence="1" type="ORF">HWN40_00315</name>
</gene>
<dbReference type="GeneID" id="55820072"/>
<dbReference type="EMBL" id="CP058215">
    <property type="protein sequence ID" value="QLC48827.1"/>
    <property type="molecule type" value="Genomic_DNA"/>
</dbReference>
<name>A0A7D5IMT8_9EURY</name>
<dbReference type="Proteomes" id="UP000509594">
    <property type="component" value="Chromosome"/>
</dbReference>
<accession>A0A7D5IMT8</accession>
<dbReference type="AlphaFoldDB" id="A0A7D5IMT8"/>
<reference evidence="1 2" key="1">
    <citation type="submission" date="2020-06" db="EMBL/GenBank/DDBJ databases">
        <title>Methanolobus halotolerans sp. nov., isolated from a saline lake Tus in Siberia.</title>
        <authorList>
            <person name="Shen Y."/>
            <person name="Chen S.-C."/>
            <person name="Lai M.-C."/>
            <person name="Huang H.-H."/>
            <person name="Chiu H.-H."/>
            <person name="Tang S.-L."/>
            <person name="Rogozin D.Y."/>
            <person name="Degermendzhy A.G."/>
        </authorList>
    </citation>
    <scope>NUCLEOTIDE SEQUENCE [LARGE SCALE GENOMIC DNA]</scope>
    <source>
        <strain evidence="1 2">DSM 21339</strain>
    </source>
</reference>
<dbReference type="KEGG" id="mzi:HWN40_00315"/>
<dbReference type="OrthoDB" id="139875at2157"/>
<dbReference type="RefSeq" id="WP_176963890.1">
    <property type="nucleotide sequence ID" value="NZ_CP058215.1"/>
</dbReference>
<evidence type="ECO:0000313" key="1">
    <source>
        <dbReference type="EMBL" id="QLC48827.1"/>
    </source>
</evidence>
<proteinExistence type="predicted"/>
<keyword evidence="2" id="KW-1185">Reference proteome</keyword>
<sequence>MPEWTAYCEENRNYALKRIRNMALSIKYRKELSLWINNYLDPFYIRRAVIEKKKDFSNPFELIRTEAEKDLEFTVLSATKRDRSNIDVIMFESNLLLMFNMLLSRIRAS</sequence>